<dbReference type="AlphaFoldDB" id="A0A371YWK0"/>
<proteinExistence type="predicted"/>
<evidence type="ECO:0000313" key="2">
    <source>
        <dbReference type="EMBL" id="RFD18604.1"/>
    </source>
</evidence>
<accession>A0A371YWK0</accession>
<organism evidence="2 3">
    <name type="scientific">Komagataeibacter melaceti</name>
    <dbReference type="NCBI Taxonomy" id="2766577"/>
    <lineage>
        <taxon>Bacteria</taxon>
        <taxon>Pseudomonadati</taxon>
        <taxon>Pseudomonadota</taxon>
        <taxon>Alphaproteobacteria</taxon>
        <taxon>Acetobacterales</taxon>
        <taxon>Acetobacteraceae</taxon>
        <taxon>Komagataeibacter</taxon>
    </lineage>
</organism>
<evidence type="ECO:0008006" key="4">
    <source>
        <dbReference type="Google" id="ProtNLM"/>
    </source>
</evidence>
<feature type="chain" id="PRO_5016836242" description="DUF4168 domain-containing protein" evidence="1">
    <location>
        <begin position="30"/>
        <end position="182"/>
    </location>
</feature>
<dbReference type="Proteomes" id="UP000262371">
    <property type="component" value="Unassembled WGS sequence"/>
</dbReference>
<dbReference type="RefSeq" id="WP_116704221.1">
    <property type="nucleotide sequence ID" value="NZ_QUWV01000184.1"/>
</dbReference>
<protein>
    <recommendedName>
        <fullName evidence="4">DUF4168 domain-containing protein</fullName>
    </recommendedName>
</protein>
<keyword evidence="3" id="KW-1185">Reference proteome</keyword>
<gene>
    <name evidence="2" type="ORF">DY926_15745</name>
</gene>
<evidence type="ECO:0000256" key="1">
    <source>
        <dbReference type="SAM" id="SignalP"/>
    </source>
</evidence>
<dbReference type="OrthoDB" id="7271856at2"/>
<comment type="caution">
    <text evidence="2">The sequence shown here is derived from an EMBL/GenBank/DDBJ whole genome shotgun (WGS) entry which is preliminary data.</text>
</comment>
<sequence>MTYPSIRKMLLATACALAVAHLPAGIRHAAAQQPGAQQAAPNVQQLTPEQEAALNRDVETVARYKLPSNFFARMLPVIQQIKLAHISPPDTPSMTLEETISRTEAMPQLRPILQRNRMSAREFVMNITTFGMTQAVITHPPQDGNDMPPLNPDNVTLLKSHPAEVQALIQAMGGNEQQGQQR</sequence>
<reference evidence="2 3" key="1">
    <citation type="submission" date="2018-08" db="EMBL/GenBank/DDBJ databases">
        <title>Komagataeibacter sp. AV 382.</title>
        <authorList>
            <person name="Skraban J."/>
            <person name="Trcek J."/>
        </authorList>
    </citation>
    <scope>NUCLEOTIDE SEQUENCE [LARGE SCALE GENOMIC DNA]</scope>
    <source>
        <strain evidence="2 3">AV 382</strain>
    </source>
</reference>
<evidence type="ECO:0000313" key="3">
    <source>
        <dbReference type="Proteomes" id="UP000262371"/>
    </source>
</evidence>
<feature type="signal peptide" evidence="1">
    <location>
        <begin position="1"/>
        <end position="29"/>
    </location>
</feature>
<name>A0A371YWK0_9PROT</name>
<keyword evidence="1" id="KW-0732">Signal</keyword>
<dbReference type="EMBL" id="QUWV01000184">
    <property type="protein sequence ID" value="RFD18604.1"/>
    <property type="molecule type" value="Genomic_DNA"/>
</dbReference>